<gene>
    <name evidence="2" type="ORF">C5746_41680</name>
</gene>
<dbReference type="KEGG" id="sata:C5746_41680"/>
<sequence>MVDEVDGPVRENKDRLLSERWMEPVPEAVLRDRPIEWLQSIRFWGSIMIGAVVKAPLVLNDRVRLSLWAVDGVLRLLLAPVALAVTASVIVAVYLTAVRRQLGGRLAVRLRGPLTALGAFLGHILLIAAIWGAAAWFYFGPIGRSPASSVAAGVAMLALALGLVYATARGVGFLLHAIPAISRYMFRTMEIHQALPALITIAFAWELALQDIFFSLAQWPQIPPMLPLGGATATSLIALLEIHRLRTRHGIRLRVLPRLTLAT</sequence>
<proteinExistence type="predicted"/>
<feature type="transmembrane region" description="Helical" evidence="1">
    <location>
        <begin position="151"/>
        <end position="175"/>
    </location>
</feature>
<keyword evidence="1" id="KW-0472">Membrane</keyword>
<dbReference type="AlphaFoldDB" id="A0A2Z5JPZ6"/>
<evidence type="ECO:0000313" key="2">
    <source>
        <dbReference type="EMBL" id="AXE82284.1"/>
    </source>
</evidence>
<feature type="transmembrane region" description="Helical" evidence="1">
    <location>
        <begin position="72"/>
        <end position="95"/>
    </location>
</feature>
<dbReference type="GeneID" id="95524724"/>
<name>A0A2Z5JPZ6_STRAR</name>
<reference evidence="2 3" key="1">
    <citation type="journal article" date="2018" name="Front. Microbiol.">
        <title>Genome Sequencing of Streptomyces atratus SCSIOZH16 and Activation Production of Nocardamine via Metabolic Engineering.</title>
        <authorList>
            <person name="Li Y."/>
            <person name="Zhang C."/>
            <person name="Liu C."/>
            <person name="Ju J."/>
            <person name="Ma J."/>
        </authorList>
    </citation>
    <scope>NUCLEOTIDE SEQUENCE [LARGE SCALE GENOMIC DNA]</scope>
    <source>
        <strain evidence="2 3">SCSIO_ZH16</strain>
    </source>
</reference>
<feature type="transmembrane region" description="Helical" evidence="1">
    <location>
        <begin position="225"/>
        <end position="242"/>
    </location>
</feature>
<evidence type="ECO:0000313" key="3">
    <source>
        <dbReference type="Proteomes" id="UP000252698"/>
    </source>
</evidence>
<keyword evidence="1" id="KW-0812">Transmembrane</keyword>
<keyword evidence="1" id="KW-1133">Transmembrane helix</keyword>
<dbReference type="RefSeq" id="WP_114248666.1">
    <property type="nucleotide sequence ID" value="NZ_CP027306.1"/>
</dbReference>
<feature type="transmembrane region" description="Helical" evidence="1">
    <location>
        <begin position="116"/>
        <end position="139"/>
    </location>
</feature>
<organism evidence="2 3">
    <name type="scientific">Streptomyces atratus</name>
    <dbReference type="NCBI Taxonomy" id="1893"/>
    <lineage>
        <taxon>Bacteria</taxon>
        <taxon>Bacillati</taxon>
        <taxon>Actinomycetota</taxon>
        <taxon>Actinomycetes</taxon>
        <taxon>Kitasatosporales</taxon>
        <taxon>Streptomycetaceae</taxon>
        <taxon>Streptomyces</taxon>
    </lineage>
</organism>
<dbReference type="Proteomes" id="UP000252698">
    <property type="component" value="Chromosome"/>
</dbReference>
<accession>A0A2Z5JPZ6</accession>
<feature type="transmembrane region" description="Helical" evidence="1">
    <location>
        <begin position="195"/>
        <end position="219"/>
    </location>
</feature>
<dbReference type="EMBL" id="CP027306">
    <property type="protein sequence ID" value="AXE82284.1"/>
    <property type="molecule type" value="Genomic_DNA"/>
</dbReference>
<evidence type="ECO:0000256" key="1">
    <source>
        <dbReference type="SAM" id="Phobius"/>
    </source>
</evidence>
<feature type="transmembrane region" description="Helical" evidence="1">
    <location>
        <begin position="41"/>
        <end position="60"/>
    </location>
</feature>
<protein>
    <submittedName>
        <fullName evidence="2">Uncharacterized protein</fullName>
    </submittedName>
</protein>